<dbReference type="Proteomes" id="UP000054399">
    <property type="component" value="Unassembled WGS sequence"/>
</dbReference>
<evidence type="ECO:0000256" key="1">
    <source>
        <dbReference type="SAM" id="MobiDB-lite"/>
    </source>
</evidence>
<organism evidence="2 3">
    <name type="scientific">Cryptococcus tetragattii IND107</name>
    <dbReference type="NCBI Taxonomy" id="1296105"/>
    <lineage>
        <taxon>Eukaryota</taxon>
        <taxon>Fungi</taxon>
        <taxon>Dikarya</taxon>
        <taxon>Basidiomycota</taxon>
        <taxon>Agaricomycotina</taxon>
        <taxon>Tremellomycetes</taxon>
        <taxon>Tremellales</taxon>
        <taxon>Cryptococcaceae</taxon>
        <taxon>Cryptococcus</taxon>
        <taxon>Cryptococcus gattii species complex</taxon>
    </lineage>
</organism>
<gene>
    <name evidence="2" type="ORF">I308_102379</name>
</gene>
<proteinExistence type="predicted"/>
<feature type="compositionally biased region" description="Basic and acidic residues" evidence="1">
    <location>
        <begin position="201"/>
        <end position="219"/>
    </location>
</feature>
<feature type="region of interest" description="Disordered" evidence="1">
    <location>
        <begin position="188"/>
        <end position="219"/>
    </location>
</feature>
<sequence>MRPTKQVGGLRVTLLDPTRRGYLARYRAFVVPSPPQPGYGLLSRSHRSFQIDPQPLWLPPLLSPPSTLSPETLINPRKTKIPKKERERTHERLLEHKWLLDQEHERRFRRGMAAIMADVLEFQMASATSAKSGTEYTWKGVKLNCVMALQEFFRAIRKDSTAIYAYLGPLEFSLVANRDEVYRMVKEEERKRRKREKKKANKELEKEAEARLNEERERLETERKAEASLNLMEGLGRTIDAIQITLDSEAFISPFPLLAKTCTQEQHDKVARHIAHLPYLREEETVLLRELKIRM</sequence>
<name>A0ABR3BX75_9TREE</name>
<reference evidence="2" key="2">
    <citation type="submission" date="2024-01" db="EMBL/GenBank/DDBJ databases">
        <title>Comparative genomics of Cryptococcus and Kwoniella reveals pathogenesis evolution and contrasting modes of karyotype evolution via chromosome fusion or intercentromeric recombination.</title>
        <authorList>
            <person name="Coelho M.A."/>
            <person name="David-Palma M."/>
            <person name="Shea T."/>
            <person name="Bowers K."/>
            <person name="Mcginley-Smith S."/>
            <person name="Mohammad A.W."/>
            <person name="Gnirke A."/>
            <person name="Yurkov A.M."/>
            <person name="Nowrousian M."/>
            <person name="Sun S."/>
            <person name="Cuomo C.A."/>
            <person name="Heitman J."/>
        </authorList>
    </citation>
    <scope>NUCLEOTIDE SEQUENCE</scope>
    <source>
        <strain evidence="2">IND107</strain>
    </source>
</reference>
<protein>
    <submittedName>
        <fullName evidence="2">Uncharacterized protein</fullName>
    </submittedName>
</protein>
<dbReference type="GeneID" id="91989236"/>
<keyword evidence="3" id="KW-1185">Reference proteome</keyword>
<dbReference type="RefSeq" id="XP_066615705.1">
    <property type="nucleotide sequence ID" value="XM_066756928.1"/>
</dbReference>
<accession>A0ABR3BX75</accession>
<comment type="caution">
    <text evidence="2">The sequence shown here is derived from an EMBL/GenBank/DDBJ whole genome shotgun (WGS) entry which is preliminary data.</text>
</comment>
<dbReference type="EMBL" id="ATAM02000003">
    <property type="protein sequence ID" value="KAL0252985.1"/>
    <property type="molecule type" value="Genomic_DNA"/>
</dbReference>
<reference evidence="2" key="1">
    <citation type="submission" date="2015-01" db="EMBL/GenBank/DDBJ databases">
        <authorList>
            <consortium name="The Broad Institute Genomics Platform"/>
            <person name="Cuomo C."/>
            <person name="Litvintseva A."/>
            <person name="Chen Y."/>
            <person name="Heitman J."/>
            <person name="Sun S."/>
            <person name="Springer D."/>
            <person name="Dromer F."/>
            <person name="Young S."/>
            <person name="Zeng Q."/>
            <person name="Gargeya S."/>
            <person name="Abouelleil A."/>
            <person name="Alvarado L."/>
            <person name="Chapman S.B."/>
            <person name="Gainer-Dewar J."/>
            <person name="Goldberg J."/>
            <person name="Griggs A."/>
            <person name="Gujja S."/>
            <person name="Hansen M."/>
            <person name="Howarth C."/>
            <person name="Imamovic A."/>
            <person name="Larimer J."/>
            <person name="Murphy C."/>
            <person name="Naylor J."/>
            <person name="Pearson M."/>
            <person name="Priest M."/>
            <person name="Roberts A."/>
            <person name="Saif S."/>
            <person name="Shea T."/>
            <person name="Sykes S."/>
            <person name="Wortman J."/>
            <person name="Nusbaum C."/>
            <person name="Birren B."/>
        </authorList>
    </citation>
    <scope>NUCLEOTIDE SEQUENCE</scope>
    <source>
        <strain evidence="2">IND107</strain>
    </source>
</reference>
<feature type="compositionally biased region" description="Basic residues" evidence="1">
    <location>
        <begin position="191"/>
        <end position="200"/>
    </location>
</feature>
<evidence type="ECO:0000313" key="2">
    <source>
        <dbReference type="EMBL" id="KAL0252985.1"/>
    </source>
</evidence>
<evidence type="ECO:0000313" key="3">
    <source>
        <dbReference type="Proteomes" id="UP000054399"/>
    </source>
</evidence>